<proteinExistence type="predicted"/>
<name>A0A9P6KZD7_9MICR</name>
<dbReference type="AlphaFoldDB" id="A0A9P6KZD7"/>
<keyword evidence="3" id="KW-1185">Reference proteome</keyword>
<evidence type="ECO:0000313" key="2">
    <source>
        <dbReference type="EMBL" id="KAF9763216.1"/>
    </source>
</evidence>
<dbReference type="OrthoDB" id="1750432at2759"/>
<evidence type="ECO:0000313" key="3">
    <source>
        <dbReference type="Proteomes" id="UP000740883"/>
    </source>
</evidence>
<dbReference type="Gene3D" id="2.40.70.10">
    <property type="entry name" value="Acid Proteases"/>
    <property type="match status" value="1"/>
</dbReference>
<evidence type="ECO:0008006" key="4">
    <source>
        <dbReference type="Google" id="ProtNLM"/>
    </source>
</evidence>
<keyword evidence="1" id="KW-0175">Coiled coil</keyword>
<gene>
    <name evidence="2" type="ORF">NGRA_1418</name>
</gene>
<dbReference type="EMBL" id="SBJO01000090">
    <property type="protein sequence ID" value="KAF9763216.1"/>
    <property type="molecule type" value="Genomic_DNA"/>
</dbReference>
<evidence type="ECO:0000256" key="1">
    <source>
        <dbReference type="SAM" id="Coils"/>
    </source>
</evidence>
<sequence>MKRPDKTNENRSTPCNDKTVKVELEVPGVKINLTKEIIIVDNIREINMITWFRDLEQIAEQNKWSEEQLLEILPYLVTDKKAENVHTYNTYEEVKKQTLLIAYPKDASLTILKILEKTRQIDFTTIEEYHEAIKINLEIYLLNTKCPKAEIDRRTEEFFLNGLGRYTADYLIRNKYKNFKEKLEDLNRIETEIKTKVEQKEREWAYNNTRRVQDRYRERLDEGYSKWCKYHKSKTHNTEECFKLARRDEERRSRNYTKTTTSQNDNYVMCEPRDDTKSIEIRVHFDKWSEKAILDTGSNRNYISETVVKEWKLKVQEDQKITTIYGNSTESVSKYSTTQICKIEGSKRTYNIKFYVLESLPVPMILGNEFLINNDVVLNLKNRLIMIGDEVIRFEQDENDARDLDSVFYDRVCLGLTK</sequence>
<dbReference type="Pfam" id="PF13975">
    <property type="entry name" value="gag-asp_proteas"/>
    <property type="match status" value="1"/>
</dbReference>
<comment type="caution">
    <text evidence="2">The sequence shown here is derived from an EMBL/GenBank/DDBJ whole genome shotgun (WGS) entry which is preliminary data.</text>
</comment>
<reference evidence="2 3" key="1">
    <citation type="journal article" date="2020" name="Genome Biol. Evol.">
        <title>Comparative genomics of strictly vertically transmitted, feminizing microsporidia endosymbionts of amphipod crustaceans.</title>
        <authorList>
            <person name="Cormier A."/>
            <person name="Chebbi M.A."/>
            <person name="Giraud I."/>
            <person name="Wattier R."/>
            <person name="Teixeira M."/>
            <person name="Gilbert C."/>
            <person name="Rigaud T."/>
            <person name="Cordaux R."/>
        </authorList>
    </citation>
    <scope>NUCLEOTIDE SEQUENCE [LARGE SCALE GENOMIC DNA]</scope>
    <source>
        <strain evidence="2 3">Ou3-Ou53</strain>
    </source>
</reference>
<dbReference type="Proteomes" id="UP000740883">
    <property type="component" value="Unassembled WGS sequence"/>
</dbReference>
<feature type="coiled-coil region" evidence="1">
    <location>
        <begin position="176"/>
        <end position="203"/>
    </location>
</feature>
<dbReference type="CDD" id="cd00303">
    <property type="entry name" value="retropepsin_like"/>
    <property type="match status" value="1"/>
</dbReference>
<accession>A0A9P6KZD7</accession>
<protein>
    <recommendedName>
        <fullName evidence="4">Pol polyprotein</fullName>
    </recommendedName>
</protein>
<organism evidence="2 3">
    <name type="scientific">Nosema granulosis</name>
    <dbReference type="NCBI Taxonomy" id="83296"/>
    <lineage>
        <taxon>Eukaryota</taxon>
        <taxon>Fungi</taxon>
        <taxon>Fungi incertae sedis</taxon>
        <taxon>Microsporidia</taxon>
        <taxon>Nosematidae</taxon>
        <taxon>Nosema</taxon>
    </lineage>
</organism>
<dbReference type="SUPFAM" id="SSF50630">
    <property type="entry name" value="Acid proteases"/>
    <property type="match status" value="1"/>
</dbReference>
<dbReference type="InterPro" id="IPR021109">
    <property type="entry name" value="Peptidase_aspartic_dom_sf"/>
</dbReference>